<evidence type="ECO:0000256" key="1">
    <source>
        <dbReference type="SAM" id="MobiDB-lite"/>
    </source>
</evidence>
<dbReference type="EMBL" id="PEBI01000002">
    <property type="protein sequence ID" value="PJM73385.1"/>
    <property type="molecule type" value="Genomic_DNA"/>
</dbReference>
<protein>
    <recommendedName>
        <fullName evidence="2">SAF domain-containing protein</fullName>
    </recommendedName>
</protein>
<dbReference type="Pfam" id="PF08666">
    <property type="entry name" value="SAF"/>
    <property type="match status" value="1"/>
</dbReference>
<feature type="domain" description="SAF" evidence="2">
    <location>
        <begin position="54"/>
        <end position="116"/>
    </location>
</feature>
<dbReference type="SMART" id="SM00858">
    <property type="entry name" value="SAF"/>
    <property type="match status" value="1"/>
</dbReference>
<dbReference type="Proteomes" id="UP000229095">
    <property type="component" value="Unassembled WGS sequence"/>
</dbReference>
<keyword evidence="4" id="KW-1185">Reference proteome</keyword>
<dbReference type="CDD" id="cd11614">
    <property type="entry name" value="SAF_CpaB_FlgA_like"/>
    <property type="match status" value="1"/>
</dbReference>
<gene>
    <name evidence="3" type="ORF">CS006_04930</name>
</gene>
<proteinExistence type="predicted"/>
<comment type="caution">
    <text evidence="3">The sequence shown here is derived from an EMBL/GenBank/DDBJ whole genome shotgun (WGS) entry which is preliminary data.</text>
</comment>
<dbReference type="AlphaFoldDB" id="A0A2M9H999"/>
<sequence>MPFLYDRRPGPRPRASSASERRRRDLMRRIIVAVCCGCAVWMALQCVMATVATRYVAVAAKDIARGDVIVTGDVSMREVPDSAALRDAVDDVGAAAGMIAQSSIASGTPVFHAMLARRPTVGPERTSMTIALSSSPDELVVGDTVRLVTASDGDGEYRVLAEHATVLDVPERAEDDGLLSGAAGDRSMAVTFALPPKDALAVLQVQEHAPVLAVAVGAAGDGGMGDEWGRRP</sequence>
<accession>A0A2M9H999</accession>
<evidence type="ECO:0000313" key="3">
    <source>
        <dbReference type="EMBL" id="PJM73385.1"/>
    </source>
</evidence>
<feature type="region of interest" description="Disordered" evidence="1">
    <location>
        <begin position="1"/>
        <end position="20"/>
    </location>
</feature>
<reference evidence="3 4" key="1">
    <citation type="submission" date="2017-10" db="EMBL/GenBank/DDBJ databases">
        <title>Draft genome sequences of strains TRE 1, TRE 9, TRE H and TRI 7, isolated from tamarins, belonging to four potential novel Bifidobacterium species.</title>
        <authorList>
            <person name="Mattarelli P."/>
            <person name="Modesto M."/>
            <person name="Puglisi E."/>
            <person name="Morelli L."/>
            <person name="Spezio C."/>
            <person name="Bonetti A."/>
            <person name="Sandri C."/>
        </authorList>
    </citation>
    <scope>NUCLEOTIDE SEQUENCE [LARGE SCALE GENOMIC DNA]</scope>
    <source>
        <strain evidence="4">TRE1</strain>
    </source>
</reference>
<organism evidence="3 4">
    <name type="scientific">Bifidobacterium primatium</name>
    <dbReference type="NCBI Taxonomy" id="2045438"/>
    <lineage>
        <taxon>Bacteria</taxon>
        <taxon>Bacillati</taxon>
        <taxon>Actinomycetota</taxon>
        <taxon>Actinomycetes</taxon>
        <taxon>Bifidobacteriales</taxon>
        <taxon>Bifidobacteriaceae</taxon>
        <taxon>Bifidobacterium</taxon>
    </lineage>
</organism>
<evidence type="ECO:0000313" key="4">
    <source>
        <dbReference type="Proteomes" id="UP000229095"/>
    </source>
</evidence>
<dbReference type="InterPro" id="IPR013974">
    <property type="entry name" value="SAF"/>
</dbReference>
<evidence type="ECO:0000259" key="2">
    <source>
        <dbReference type="SMART" id="SM00858"/>
    </source>
</evidence>
<dbReference type="Gene3D" id="3.90.1210.10">
    <property type="entry name" value="Antifreeze-like/N-acetylneuraminic acid synthase C-terminal domain"/>
    <property type="match status" value="1"/>
</dbReference>
<dbReference type="OrthoDB" id="3233073at2"/>
<name>A0A2M9H999_9BIFI</name>